<dbReference type="Proteomes" id="UP000887540">
    <property type="component" value="Unplaced"/>
</dbReference>
<evidence type="ECO:0000313" key="2">
    <source>
        <dbReference type="WBParaSite" id="ACRNAN_scaffold14606.g19035.t1"/>
    </source>
</evidence>
<dbReference type="WBParaSite" id="ACRNAN_scaffold14606.g19035.t1">
    <property type="protein sequence ID" value="ACRNAN_scaffold14606.g19035.t1"/>
    <property type="gene ID" value="ACRNAN_scaffold14606.g19035"/>
</dbReference>
<evidence type="ECO:0000313" key="1">
    <source>
        <dbReference type="Proteomes" id="UP000887540"/>
    </source>
</evidence>
<keyword evidence="1" id="KW-1185">Reference proteome</keyword>
<reference evidence="2" key="1">
    <citation type="submission" date="2022-11" db="UniProtKB">
        <authorList>
            <consortium name="WormBaseParasite"/>
        </authorList>
    </citation>
    <scope>IDENTIFICATION</scope>
</reference>
<accession>A0A914CVL9</accession>
<protein>
    <submittedName>
        <fullName evidence="2">Uncharacterized protein</fullName>
    </submittedName>
</protein>
<dbReference type="AlphaFoldDB" id="A0A914CVL9"/>
<sequence>MSKSKIIDDKYITERRIKSISGKPILLDNTEILDQFKQLSATILENAESKKSALGQAATKLVALFEHQIVPKLSGILSAQELERQRSIVIIGLPEPAPNTKTYDRIADEMTKIHNILDTIEVEARPVTTYRLGNRTDDPAKHRLLKVVFATRRQQNAVMASAKKLLSNNDYQKVYIRPSLTYEQRIEQKALLKELHERRNKGEKNLVIFKNKIVPKINKSGNGQH</sequence>
<proteinExistence type="predicted"/>
<name>A0A914CVL9_9BILA</name>
<organism evidence="1 2">
    <name type="scientific">Acrobeloides nanus</name>
    <dbReference type="NCBI Taxonomy" id="290746"/>
    <lineage>
        <taxon>Eukaryota</taxon>
        <taxon>Metazoa</taxon>
        <taxon>Ecdysozoa</taxon>
        <taxon>Nematoda</taxon>
        <taxon>Chromadorea</taxon>
        <taxon>Rhabditida</taxon>
        <taxon>Tylenchina</taxon>
        <taxon>Cephalobomorpha</taxon>
        <taxon>Cephaloboidea</taxon>
        <taxon>Cephalobidae</taxon>
        <taxon>Acrobeloides</taxon>
    </lineage>
</organism>